<evidence type="ECO:0000313" key="2">
    <source>
        <dbReference type="Proteomes" id="UP000251717"/>
    </source>
</evidence>
<dbReference type="EMBL" id="MZGS01000006">
    <property type="protein sequence ID" value="PWB88297.1"/>
    <property type="molecule type" value="Genomic_DNA"/>
</dbReference>
<dbReference type="Proteomes" id="UP000251717">
    <property type="component" value="Unassembled WGS sequence"/>
</dbReference>
<name>A0A315XPE7_9EURY</name>
<protein>
    <submittedName>
        <fullName evidence="1">Uncharacterized protein</fullName>
    </submittedName>
</protein>
<sequence>MNKKILAILALLIVATSIGAVSAFDLADLFGGAQNETVTIDGVDFNIPDGFEVDPTNTTQKAVESLIEDGAQIESKGYVKGDTAIGLFVVNITNGLTNEQALKVMGGDNTTINNVTGYLKKDGDITLFNFEKNDRIVVISSSDEKIIGDFLIA</sequence>
<dbReference type="AlphaFoldDB" id="A0A315XPE7"/>
<proteinExistence type="predicted"/>
<comment type="caution">
    <text evidence="1">The sequence shown here is derived from an EMBL/GenBank/DDBJ whole genome shotgun (WGS) entry which is preliminary data.</text>
</comment>
<organism evidence="1 2">
    <name type="scientific">Methanobrevibacter thaueri</name>
    <dbReference type="NCBI Taxonomy" id="190975"/>
    <lineage>
        <taxon>Archaea</taxon>
        <taxon>Methanobacteriati</taxon>
        <taxon>Methanobacteriota</taxon>
        <taxon>Methanomada group</taxon>
        <taxon>Methanobacteria</taxon>
        <taxon>Methanobacteriales</taxon>
        <taxon>Methanobacteriaceae</taxon>
        <taxon>Methanobrevibacter</taxon>
    </lineage>
</organism>
<accession>A0A315XPE7</accession>
<keyword evidence="2" id="KW-1185">Reference proteome</keyword>
<gene>
    <name evidence="1" type="ORF">MBBTH_00280</name>
</gene>
<dbReference type="OrthoDB" id="76331at2157"/>
<dbReference type="RefSeq" id="WP_116591027.1">
    <property type="nucleotide sequence ID" value="NZ_MZGS01000006.1"/>
</dbReference>
<evidence type="ECO:0000313" key="1">
    <source>
        <dbReference type="EMBL" id="PWB88297.1"/>
    </source>
</evidence>
<reference evidence="1 2" key="1">
    <citation type="submission" date="2017-03" db="EMBL/GenBank/DDBJ databases">
        <title>Genome sequence of Methanobrevibacter thaueri.</title>
        <authorList>
            <person name="Poehlein A."/>
            <person name="Seedorf H."/>
            <person name="Daniel R."/>
        </authorList>
    </citation>
    <scope>NUCLEOTIDE SEQUENCE [LARGE SCALE GENOMIC DNA]</scope>
    <source>
        <strain evidence="1 2">DSM 11995</strain>
    </source>
</reference>